<dbReference type="RefSeq" id="WP_156194753.1">
    <property type="nucleotide sequence ID" value="NZ_QTZN02000005.1"/>
</dbReference>
<reference evidence="3 6" key="2">
    <citation type="submission" date="2019-12" db="EMBL/GenBank/DDBJ databases">
        <title>Draft genome sequence of Labilibaculum sp. strain 44 isolated from deep waters of Black Sea.</title>
        <authorList>
            <person name="Yadav S."/>
            <person name="Villanueva L."/>
        </authorList>
    </citation>
    <scope>NUCLEOTIDE SEQUENCE [LARGE SCALE GENOMIC DNA]</scope>
    <source>
        <strain evidence="3 6">44</strain>
    </source>
</reference>
<evidence type="ECO:0000313" key="6">
    <source>
        <dbReference type="Proteomes" id="UP000462449"/>
    </source>
</evidence>
<sequence>MRRNKYGVMGTLAFHMLLIILLLAFKLNTKREFLESEILIDIPPEVAEQFLKEEKEKIEEALEEKKSEISKSVDELLRSIAVNQNVAKSKTDPKRNVDKMIEEIRKDLDDYGSDDAADGSGDLKEFKKDSLTDAEAKEKQKLLDSLESIEYSGPSSVHYSLEGRHKIYLPIPVFKCEGEGLVVVQIAVNQAGRVIQSKILKQESGVQDDCLFDAALQASRKTRFNISTSSPQQQIGTITYQFVKQ</sequence>
<dbReference type="AlphaFoldDB" id="A0A7M4D2H5"/>
<dbReference type="EMBL" id="WOTW01000005">
    <property type="protein sequence ID" value="MUP36854.1"/>
    <property type="molecule type" value="Genomic_DNA"/>
</dbReference>
<feature type="coiled-coil region" evidence="1">
    <location>
        <begin position="48"/>
        <end position="79"/>
    </location>
</feature>
<evidence type="ECO:0000313" key="5">
    <source>
        <dbReference type="Proteomes" id="UP000285951"/>
    </source>
</evidence>
<evidence type="ECO:0000313" key="3">
    <source>
        <dbReference type="EMBL" id="MUP36854.1"/>
    </source>
</evidence>
<keyword evidence="1" id="KW-0175">Coiled coil</keyword>
<evidence type="ECO:0000313" key="4">
    <source>
        <dbReference type="EMBL" id="MVB06059.1"/>
    </source>
</evidence>
<dbReference type="Proteomes" id="UP000285951">
    <property type="component" value="Unassembled WGS sequence"/>
</dbReference>
<evidence type="ECO:0000256" key="2">
    <source>
        <dbReference type="SAM" id="Phobius"/>
    </source>
</evidence>
<organism evidence="3 6">
    <name type="scientific">Labilibaculum euxinus</name>
    <dbReference type="NCBI Taxonomy" id="2686357"/>
    <lineage>
        <taxon>Bacteria</taxon>
        <taxon>Pseudomonadati</taxon>
        <taxon>Bacteroidota</taxon>
        <taxon>Bacteroidia</taxon>
        <taxon>Marinilabiliales</taxon>
        <taxon>Marinifilaceae</taxon>
        <taxon>Labilibaculum</taxon>
    </lineage>
</organism>
<protein>
    <submittedName>
        <fullName evidence="3">Energy transducer TonB</fullName>
    </submittedName>
</protein>
<gene>
    <name evidence="4" type="ORF">DWB62_003400</name>
    <name evidence="3" type="ORF">GNY23_03400</name>
</gene>
<proteinExistence type="predicted"/>
<keyword evidence="2" id="KW-1133">Transmembrane helix</keyword>
<accession>A0A7M4D2H5</accession>
<keyword evidence="5" id="KW-1185">Reference proteome</keyword>
<dbReference type="EMBL" id="QTZN02000005">
    <property type="protein sequence ID" value="MVB06059.1"/>
    <property type="molecule type" value="Genomic_DNA"/>
</dbReference>
<reference evidence="4 5" key="1">
    <citation type="submission" date="2019-11" db="EMBL/GenBank/DDBJ databases">
        <title>Draft genome sequence of Labilibaculum sp. strain SYP isolated from Black Sea.</title>
        <authorList>
            <person name="Yadav S."/>
            <person name="Villanueva L."/>
        </authorList>
    </citation>
    <scope>NUCLEOTIDE SEQUENCE [LARGE SCALE GENOMIC DNA]</scope>
    <source>
        <strain evidence="4 5">44</strain>
    </source>
</reference>
<keyword evidence="2" id="KW-0812">Transmembrane</keyword>
<dbReference type="Proteomes" id="UP000462449">
    <property type="component" value="Unassembled WGS sequence"/>
</dbReference>
<keyword evidence="2" id="KW-0472">Membrane</keyword>
<comment type="caution">
    <text evidence="3">The sequence shown here is derived from an EMBL/GenBank/DDBJ whole genome shotgun (WGS) entry which is preliminary data.</text>
</comment>
<dbReference type="OrthoDB" id="9786892at2"/>
<name>A0A7M4D2H5_9BACT</name>
<feature type="transmembrane region" description="Helical" evidence="2">
    <location>
        <begin position="6"/>
        <end position="25"/>
    </location>
</feature>
<evidence type="ECO:0000256" key="1">
    <source>
        <dbReference type="SAM" id="Coils"/>
    </source>
</evidence>